<evidence type="ECO:0000259" key="13">
    <source>
        <dbReference type="PROSITE" id="PS50923"/>
    </source>
</evidence>
<keyword evidence="4 8" id="KW-0245">EGF-like domain</keyword>
<feature type="compositionally biased region" description="Low complexity" evidence="10">
    <location>
        <begin position="371"/>
        <end position="386"/>
    </location>
</feature>
<feature type="domain" description="EGF-like" evidence="12">
    <location>
        <begin position="104"/>
        <end position="142"/>
    </location>
</feature>
<dbReference type="Gene3D" id="2.10.25.10">
    <property type="entry name" value="Laminin"/>
    <property type="match status" value="5"/>
</dbReference>
<dbReference type="PROSITE" id="PS00022">
    <property type="entry name" value="EGF_1"/>
    <property type="match status" value="1"/>
</dbReference>
<feature type="compositionally biased region" description="Pro residues" evidence="10">
    <location>
        <begin position="750"/>
        <end position="765"/>
    </location>
</feature>
<dbReference type="InterPro" id="IPR049883">
    <property type="entry name" value="NOTCH1_EGF-like"/>
</dbReference>
<dbReference type="PROSITE" id="PS00010">
    <property type="entry name" value="ASX_HYDROXYL"/>
    <property type="match status" value="2"/>
</dbReference>
<dbReference type="PANTHER" id="PTHR24050">
    <property type="entry name" value="PA14 DOMAIN-CONTAINING PROTEIN"/>
    <property type="match status" value="1"/>
</dbReference>
<evidence type="ECO:0000313" key="14">
    <source>
        <dbReference type="EMBL" id="KAJ8027828.1"/>
    </source>
</evidence>
<feature type="domain" description="EGF-like" evidence="12">
    <location>
        <begin position="182"/>
        <end position="220"/>
    </location>
</feature>
<dbReference type="Pfam" id="PF12662">
    <property type="entry name" value="cEGF"/>
    <property type="match status" value="1"/>
</dbReference>
<keyword evidence="3" id="KW-0964">Secreted</keyword>
<keyword evidence="15" id="KW-1185">Reference proteome</keyword>
<dbReference type="SUPFAM" id="SSF57184">
    <property type="entry name" value="Growth factor receptor domain"/>
    <property type="match status" value="1"/>
</dbReference>
<dbReference type="SUPFAM" id="SSF57196">
    <property type="entry name" value="EGF/Laminin"/>
    <property type="match status" value="1"/>
</dbReference>
<evidence type="ECO:0000256" key="3">
    <source>
        <dbReference type="ARBA" id="ARBA00022530"/>
    </source>
</evidence>
<keyword evidence="9" id="KW-0768">Sushi</keyword>
<protein>
    <submittedName>
        <fullName evidence="14">Nephronectin</fullName>
    </submittedName>
</protein>
<feature type="domain" description="Sushi" evidence="13">
    <location>
        <begin position="1151"/>
        <end position="1211"/>
    </location>
</feature>
<evidence type="ECO:0000259" key="12">
    <source>
        <dbReference type="PROSITE" id="PS50026"/>
    </source>
</evidence>
<dbReference type="AlphaFoldDB" id="A0A9Q1BJK4"/>
<evidence type="ECO:0000256" key="7">
    <source>
        <dbReference type="ARBA" id="ARBA00023157"/>
    </source>
</evidence>
<name>A0A9Q1BJK4_HOLLE</name>
<evidence type="ECO:0000256" key="6">
    <source>
        <dbReference type="ARBA" id="ARBA00022737"/>
    </source>
</evidence>
<proteinExistence type="inferred from homology"/>
<dbReference type="PROSITE" id="PS01187">
    <property type="entry name" value="EGF_CA"/>
    <property type="match status" value="1"/>
</dbReference>
<dbReference type="Proteomes" id="UP001152320">
    <property type="component" value="Chromosome 15"/>
</dbReference>
<comment type="similarity">
    <text evidence="2">Belongs to the fibulin family.</text>
</comment>
<evidence type="ECO:0000313" key="15">
    <source>
        <dbReference type="Proteomes" id="UP001152320"/>
    </source>
</evidence>
<reference evidence="14" key="1">
    <citation type="submission" date="2021-10" db="EMBL/GenBank/DDBJ databases">
        <title>Tropical sea cucumber genome reveals ecological adaptation and Cuvierian tubules defense mechanism.</title>
        <authorList>
            <person name="Chen T."/>
        </authorList>
    </citation>
    <scope>NUCLEOTIDE SEQUENCE</scope>
    <source>
        <strain evidence="14">Nanhai2018</strain>
        <tissue evidence="14">Muscle</tissue>
    </source>
</reference>
<dbReference type="SMART" id="SM00181">
    <property type="entry name" value="EGF"/>
    <property type="match status" value="5"/>
</dbReference>
<gene>
    <name evidence="14" type="ORF">HOLleu_29896</name>
</gene>
<dbReference type="CDD" id="cd00054">
    <property type="entry name" value="EGF_CA"/>
    <property type="match status" value="1"/>
</dbReference>
<dbReference type="SMART" id="SM00179">
    <property type="entry name" value="EGF_CA"/>
    <property type="match status" value="2"/>
</dbReference>
<evidence type="ECO:0000256" key="8">
    <source>
        <dbReference type="PROSITE-ProRule" id="PRU00076"/>
    </source>
</evidence>
<comment type="caution">
    <text evidence="8">Lacks conserved residue(s) required for the propagation of feature annotation.</text>
</comment>
<evidence type="ECO:0000256" key="1">
    <source>
        <dbReference type="ARBA" id="ARBA00004498"/>
    </source>
</evidence>
<feature type="signal peptide" evidence="11">
    <location>
        <begin position="1"/>
        <end position="18"/>
    </location>
</feature>
<keyword evidence="7 9" id="KW-1015">Disulfide bond</keyword>
<accession>A0A9Q1BJK4</accession>
<keyword evidence="3" id="KW-0272">Extracellular matrix</keyword>
<dbReference type="PROSITE" id="PS50923">
    <property type="entry name" value="SUSHI"/>
    <property type="match status" value="1"/>
</dbReference>
<feature type="compositionally biased region" description="Low complexity" evidence="10">
    <location>
        <begin position="394"/>
        <end position="749"/>
    </location>
</feature>
<dbReference type="InterPro" id="IPR035976">
    <property type="entry name" value="Sushi/SCR/CCP_sf"/>
</dbReference>
<evidence type="ECO:0000256" key="11">
    <source>
        <dbReference type="SAM" id="SignalP"/>
    </source>
</evidence>
<feature type="region of interest" description="Disordered" evidence="10">
    <location>
        <begin position="371"/>
        <end position="765"/>
    </location>
</feature>
<dbReference type="OrthoDB" id="10060424at2759"/>
<feature type="disulfide bond" evidence="9">
    <location>
        <begin position="1153"/>
        <end position="1196"/>
    </location>
</feature>
<dbReference type="InterPro" id="IPR000436">
    <property type="entry name" value="Sushi_SCR_CCP_dom"/>
</dbReference>
<dbReference type="PROSITE" id="PS50026">
    <property type="entry name" value="EGF_3"/>
    <property type="match status" value="2"/>
</dbReference>
<dbReference type="InterPro" id="IPR026823">
    <property type="entry name" value="cEGF"/>
</dbReference>
<evidence type="ECO:0000256" key="2">
    <source>
        <dbReference type="ARBA" id="ARBA00006127"/>
    </source>
</evidence>
<evidence type="ECO:0000256" key="4">
    <source>
        <dbReference type="ARBA" id="ARBA00022536"/>
    </source>
</evidence>
<dbReference type="GO" id="GO:0005509">
    <property type="term" value="F:calcium ion binding"/>
    <property type="evidence" value="ECO:0007669"/>
    <property type="project" value="InterPro"/>
</dbReference>
<organism evidence="14 15">
    <name type="scientific">Holothuria leucospilota</name>
    <name type="common">Black long sea cucumber</name>
    <name type="synonym">Mertensiothuria leucospilota</name>
    <dbReference type="NCBI Taxonomy" id="206669"/>
    <lineage>
        <taxon>Eukaryota</taxon>
        <taxon>Metazoa</taxon>
        <taxon>Echinodermata</taxon>
        <taxon>Eleutherozoa</taxon>
        <taxon>Echinozoa</taxon>
        <taxon>Holothuroidea</taxon>
        <taxon>Aspidochirotacea</taxon>
        <taxon>Aspidochirotida</taxon>
        <taxon>Holothuriidae</taxon>
        <taxon>Holothuria</taxon>
    </lineage>
</organism>
<dbReference type="InterPro" id="IPR000152">
    <property type="entry name" value="EGF-type_Asp/Asn_hydroxyl_site"/>
</dbReference>
<dbReference type="SUPFAM" id="SSF57535">
    <property type="entry name" value="Complement control module/SCR domain"/>
    <property type="match status" value="1"/>
</dbReference>
<dbReference type="InterPro" id="IPR000742">
    <property type="entry name" value="EGF"/>
</dbReference>
<dbReference type="EMBL" id="JAIZAY010000015">
    <property type="protein sequence ID" value="KAJ8027828.1"/>
    <property type="molecule type" value="Genomic_DNA"/>
</dbReference>
<dbReference type="PROSITE" id="PS01186">
    <property type="entry name" value="EGF_2"/>
    <property type="match status" value="2"/>
</dbReference>
<keyword evidence="6" id="KW-0677">Repeat</keyword>
<dbReference type="Pfam" id="PF07645">
    <property type="entry name" value="EGF_CA"/>
    <property type="match status" value="1"/>
</dbReference>
<evidence type="ECO:0000256" key="9">
    <source>
        <dbReference type="PROSITE-ProRule" id="PRU00302"/>
    </source>
</evidence>
<evidence type="ECO:0000256" key="5">
    <source>
        <dbReference type="ARBA" id="ARBA00022729"/>
    </source>
</evidence>
<dbReference type="PANTHER" id="PTHR24050:SF28">
    <property type="entry name" value="UROMODULIN-LIKE"/>
    <property type="match status" value="1"/>
</dbReference>
<evidence type="ECO:0000256" key="10">
    <source>
        <dbReference type="SAM" id="MobiDB-lite"/>
    </source>
</evidence>
<feature type="chain" id="PRO_5040115594" evidence="11">
    <location>
        <begin position="19"/>
        <end position="1212"/>
    </location>
</feature>
<dbReference type="InterPro" id="IPR018097">
    <property type="entry name" value="EGF_Ca-bd_CS"/>
</dbReference>
<sequence length="1212" mass="131668">MKVFIGILLLVILYSTSARNFYGNLIPGSRYGVRRPSPSPTPVSNRRRLCRYGVNYWDCCRGWRKDHFGVCNPVCQKECVHGECVAPDRCECHEGWMGPTCDKDFNECAVRPCQHRCMNQPGSYRCYCEHGYALMPDSHRCQRDKRCLTKHCSFACRRKGRKIECACPPGWELAPDGKNCRDIDECSTGTAKCEPNLRCQNSMGDYICLCPLGQHYEYNTILKKYKCENDKGCAQDPCFPGVTCTPQAKFNVDTRFPVPESVDLRLYRCGPCPEGFEGDGETCTPKIGSTDAPRRITPGFSTESYQSRTYSINSTRGELRVGEVGILTFSTIITGEATSVSGRTNGSSSFGGVISRPEIFMPYNGGIASTTSATSAARASTSLPKTTSRKTTEEPTTTAIPTTTSEPTTTTLPTTTPEPTTTKIPTTTPEPTTTTIPTTTSEPTTTTSPTTTPEPTTTTIPTTTPEPTTTTIPTTTSEPTTTTLPTTTPEPTTTTIPTTTPEPITTTIPTTTSEPTTTTLPTTTPEPTTTTIPTTTPEPSTTTIPTSTPEPTTTTIPTTTSEPTTTTSPTTTPEPTTTTIPTTTPEPATTTIPTTTCEPTTTTSPTTTPEPTTTTIPTTTPEPTTTTIPTTTSEPTTTTIPKTTPEPTTTTIPTTSPEPTTTTIPTTTSEPTTTTLPTTTPEPTTTKIPTTTPEPTTTTIPTTTSEPTTTTLPTTTPEPTTTTIPTTTPEPTTTTIPTTTTEATTTPVPTTTPQPTTTPPTTAPPPQELIIFATEADDDSKPIYNADVALYRFDNRGNLLDPLIGTTDEDGLVALPVPEGEHFVVYINKPGYIENSGTFLWVPFGRNMLNFKLRPAGDVRIENVFTWYSGFNKKRDFDDYGAIYTVELPPGALDIEEGRDVRLTGLPVNVSDPEDLRRAPELLANSLSPKKNGGNVTHGLEVYGMAEFRIGRADTSEGIATESLDVLRAVKLVIPITGSTEGLSNFQKITAWYFDESMGYWREEGKGTVKLVGGKWQWEYLTKRFAWWAVGRKFMETSCAIVRTCYDPDCNEPAPFIPVTMTGTDFAYTTEKLTDVKGKTCFNFKLGGSVRFSSHCEPKGNTVDLKSKKKSPLCCHSNFGRQLVKHYVKSKKKSNKCPKVTIHISDSSISHSCPDPSIMAEKGVIYSYTGKAVGSIATASCKSKRREIAGVDTRICLECGRWSGLQPRCVRK</sequence>
<keyword evidence="5 11" id="KW-0732">Signal</keyword>
<dbReference type="InterPro" id="IPR001881">
    <property type="entry name" value="EGF-like_Ca-bd_dom"/>
</dbReference>
<dbReference type="InterPro" id="IPR009030">
    <property type="entry name" value="Growth_fac_rcpt_cys_sf"/>
</dbReference>
<comment type="subcellular location">
    <subcellularLocation>
        <location evidence="1">Secreted</location>
        <location evidence="1">Extracellular space</location>
        <location evidence="1">Extracellular matrix</location>
    </subcellularLocation>
</comment>
<comment type="caution">
    <text evidence="14">The sequence shown here is derived from an EMBL/GenBank/DDBJ whole genome shotgun (WGS) entry which is preliminary data.</text>
</comment>
<dbReference type="InterPro" id="IPR052235">
    <property type="entry name" value="Nephronectin_domain"/>
</dbReference>